<gene>
    <name evidence="2" type="ORF">A0O28_0012950</name>
</gene>
<keyword evidence="1" id="KW-0472">Membrane</keyword>
<evidence type="ECO:0000313" key="3">
    <source>
        <dbReference type="Proteomes" id="UP000191004"/>
    </source>
</evidence>
<dbReference type="EMBL" id="LVVK01000020">
    <property type="protein sequence ID" value="OPB38191.1"/>
    <property type="molecule type" value="Genomic_DNA"/>
</dbReference>
<protein>
    <submittedName>
        <fullName evidence="2">Uncharacterized protein</fullName>
    </submittedName>
</protein>
<keyword evidence="3" id="KW-1185">Reference proteome</keyword>
<name>A0A1T3CB20_9HYPO</name>
<dbReference type="AlphaFoldDB" id="A0A1T3CB20"/>
<evidence type="ECO:0000256" key="1">
    <source>
        <dbReference type="SAM" id="Phobius"/>
    </source>
</evidence>
<sequence length="99" mass="11417">MDSSQRILTTSTQQHEYNLYSRILHGIKEVLPKSFVIAAYLVAIVYIVVRYRKSMAKPTDEEHCQCGDQHYKRLLRQMEHKPRAFASSVDASRYGADAV</sequence>
<feature type="transmembrane region" description="Helical" evidence="1">
    <location>
        <begin position="30"/>
        <end position="49"/>
    </location>
</feature>
<comment type="caution">
    <text evidence="2">The sequence shown here is derived from an EMBL/GenBank/DDBJ whole genome shotgun (WGS) entry which is preliminary data.</text>
</comment>
<dbReference type="Proteomes" id="UP000191004">
    <property type="component" value="Unassembled WGS sequence"/>
</dbReference>
<organism evidence="2 3">
    <name type="scientific">Trichoderma guizhouense</name>
    <dbReference type="NCBI Taxonomy" id="1491466"/>
    <lineage>
        <taxon>Eukaryota</taxon>
        <taxon>Fungi</taxon>
        <taxon>Dikarya</taxon>
        <taxon>Ascomycota</taxon>
        <taxon>Pezizomycotina</taxon>
        <taxon>Sordariomycetes</taxon>
        <taxon>Hypocreomycetidae</taxon>
        <taxon>Hypocreales</taxon>
        <taxon>Hypocreaceae</taxon>
        <taxon>Trichoderma</taxon>
    </lineage>
</organism>
<evidence type="ECO:0000313" key="2">
    <source>
        <dbReference type="EMBL" id="OPB38191.1"/>
    </source>
</evidence>
<reference evidence="2 3" key="1">
    <citation type="submission" date="2016-04" db="EMBL/GenBank/DDBJ databases">
        <title>Multiple horizontal gene transfer events from other fungi enriched the ability of the initially mycotrophic fungus Trichoderma (Ascomycota) to feed on dead plant biomass.</title>
        <authorList>
            <person name="Atanasova L."/>
            <person name="Chenthamara K."/>
            <person name="Zhang J."/>
            <person name="Grujic M."/>
            <person name="Henrissat B."/>
            <person name="Kuo A."/>
            <person name="Aertz A."/>
            <person name="Salamov A."/>
            <person name="Lipzen A."/>
            <person name="Labutti K."/>
            <person name="Barry K."/>
            <person name="Miao Y."/>
            <person name="Rahimi M.J."/>
            <person name="Shen Q."/>
            <person name="Grigoriev I.V."/>
            <person name="Kubicek C.P."/>
            <person name="Druzhinina I.S."/>
        </authorList>
    </citation>
    <scope>NUCLEOTIDE SEQUENCE [LARGE SCALE GENOMIC DNA]</scope>
    <source>
        <strain evidence="2 3">NJAU 4742</strain>
    </source>
</reference>
<keyword evidence="1" id="KW-0812">Transmembrane</keyword>
<keyword evidence="1" id="KW-1133">Transmembrane helix</keyword>
<proteinExistence type="predicted"/>
<accession>A0A1T3CB20</accession>